<organism evidence="2 3">
    <name type="scientific">Chryseosolibacter histidini</name>
    <dbReference type="NCBI Taxonomy" id="2782349"/>
    <lineage>
        <taxon>Bacteria</taxon>
        <taxon>Pseudomonadati</taxon>
        <taxon>Bacteroidota</taxon>
        <taxon>Cytophagia</taxon>
        <taxon>Cytophagales</taxon>
        <taxon>Chryseotaleaceae</taxon>
        <taxon>Chryseosolibacter</taxon>
    </lineage>
</organism>
<evidence type="ECO:0000313" key="3">
    <source>
        <dbReference type="Proteomes" id="UP001319200"/>
    </source>
</evidence>
<keyword evidence="1" id="KW-0472">Membrane</keyword>
<keyword evidence="1" id="KW-1133">Transmembrane helix</keyword>
<sequence length="196" mass="22451">MEDDLIKIWQSSPNRERVKFERSRLMVEVQKTVDRFHGMIRSGNRRATVVTLIILLVFMFYIYIIPFILSKIASGLAVLFAINVVMQLRKAKKNEPKDLTGTYSEYLYKTRIFLLGQKRLIDTAVYWAIIPAIAVCILFFLGFLESPLFATTGIIALCVGCITLGVTVFFLSKWWVSMAITSNLKKIDELINALEE</sequence>
<proteinExistence type="predicted"/>
<feature type="transmembrane region" description="Helical" evidence="1">
    <location>
        <begin position="124"/>
        <end position="144"/>
    </location>
</feature>
<accession>A0AAP2DKN4</accession>
<evidence type="ECO:0000313" key="2">
    <source>
        <dbReference type="EMBL" id="MBT1696732.1"/>
    </source>
</evidence>
<evidence type="ECO:0000256" key="1">
    <source>
        <dbReference type="SAM" id="Phobius"/>
    </source>
</evidence>
<keyword evidence="1" id="KW-0812">Transmembrane</keyword>
<gene>
    <name evidence="2" type="ORF">KK083_07595</name>
</gene>
<feature type="transmembrane region" description="Helical" evidence="1">
    <location>
        <begin position="150"/>
        <end position="176"/>
    </location>
</feature>
<keyword evidence="3" id="KW-1185">Reference proteome</keyword>
<protein>
    <submittedName>
        <fullName evidence="2">Uncharacterized protein</fullName>
    </submittedName>
</protein>
<name>A0AAP2DKN4_9BACT</name>
<dbReference type="EMBL" id="JAHESF010000005">
    <property type="protein sequence ID" value="MBT1696732.1"/>
    <property type="molecule type" value="Genomic_DNA"/>
</dbReference>
<comment type="caution">
    <text evidence="2">The sequence shown here is derived from an EMBL/GenBank/DDBJ whole genome shotgun (WGS) entry which is preliminary data.</text>
</comment>
<dbReference type="Proteomes" id="UP001319200">
    <property type="component" value="Unassembled WGS sequence"/>
</dbReference>
<dbReference type="RefSeq" id="WP_254162124.1">
    <property type="nucleotide sequence ID" value="NZ_JAHESF010000005.1"/>
</dbReference>
<feature type="transmembrane region" description="Helical" evidence="1">
    <location>
        <begin position="47"/>
        <end position="66"/>
    </location>
</feature>
<reference evidence="2 3" key="1">
    <citation type="submission" date="2021-05" db="EMBL/GenBank/DDBJ databases">
        <title>A Polyphasic approach of four new species of the genus Ohtaekwangia: Ohtaekwangia histidinii sp. nov., Ohtaekwangia cretensis sp. nov., Ohtaekwangia indiensis sp. nov., Ohtaekwangia reichenbachii sp. nov. from diverse environment.</title>
        <authorList>
            <person name="Octaviana S."/>
        </authorList>
    </citation>
    <scope>NUCLEOTIDE SEQUENCE [LARGE SCALE GENOMIC DNA]</scope>
    <source>
        <strain evidence="2 3">PWU4</strain>
    </source>
</reference>
<dbReference type="AlphaFoldDB" id="A0AAP2DKN4"/>
<feature type="transmembrane region" description="Helical" evidence="1">
    <location>
        <begin position="72"/>
        <end position="88"/>
    </location>
</feature>